<keyword evidence="4" id="KW-0472">Membrane</keyword>
<dbReference type="InterPro" id="IPR002818">
    <property type="entry name" value="DJ-1/PfpI"/>
</dbReference>
<dbReference type="PANTHER" id="PTHR43130:SF3">
    <property type="entry name" value="HTH-TYPE TRANSCRIPTIONAL REGULATOR RV1931C"/>
    <property type="match status" value="1"/>
</dbReference>
<dbReference type="SMART" id="SM00342">
    <property type="entry name" value="HTH_ARAC"/>
    <property type="match status" value="1"/>
</dbReference>
<keyword evidence="7" id="KW-1185">Reference proteome</keyword>
<evidence type="ECO:0000256" key="3">
    <source>
        <dbReference type="ARBA" id="ARBA00023163"/>
    </source>
</evidence>
<keyword evidence="4" id="KW-0812">Transmembrane</keyword>
<dbReference type="Pfam" id="PF12833">
    <property type="entry name" value="HTH_18"/>
    <property type="match status" value="1"/>
</dbReference>
<evidence type="ECO:0000256" key="4">
    <source>
        <dbReference type="SAM" id="Phobius"/>
    </source>
</evidence>
<dbReference type="GO" id="GO:0043565">
    <property type="term" value="F:sequence-specific DNA binding"/>
    <property type="evidence" value="ECO:0007669"/>
    <property type="project" value="InterPro"/>
</dbReference>
<dbReference type="Proteomes" id="UP000075613">
    <property type="component" value="Unassembled WGS sequence"/>
</dbReference>
<reference evidence="6 7" key="1">
    <citation type="journal article" date="2015" name="Int. J. Syst. Evol. Microbiol.">
        <title>Burkholderia monticola sp. nov., isolated from mountain soil.</title>
        <authorList>
            <person name="Baek I."/>
            <person name="Seo B."/>
            <person name="Lee I."/>
            <person name="Yi H."/>
            <person name="Chun J."/>
        </authorList>
    </citation>
    <scope>NUCLEOTIDE SEQUENCE [LARGE SCALE GENOMIC DNA]</scope>
    <source>
        <strain evidence="6 7">JC2948</strain>
    </source>
</reference>
<dbReference type="InterPro" id="IPR052158">
    <property type="entry name" value="INH-QAR"/>
</dbReference>
<dbReference type="SUPFAM" id="SSF46689">
    <property type="entry name" value="Homeodomain-like"/>
    <property type="match status" value="2"/>
</dbReference>
<organism evidence="6 7">
    <name type="scientific">Paraburkholderia monticola</name>
    <dbReference type="NCBI Taxonomy" id="1399968"/>
    <lineage>
        <taxon>Bacteria</taxon>
        <taxon>Pseudomonadati</taxon>
        <taxon>Pseudomonadota</taxon>
        <taxon>Betaproteobacteria</taxon>
        <taxon>Burkholderiales</taxon>
        <taxon>Burkholderiaceae</taxon>
        <taxon>Paraburkholderia</taxon>
    </lineage>
</organism>
<dbReference type="SUPFAM" id="SSF52317">
    <property type="entry name" value="Class I glutamine amidotransferase-like"/>
    <property type="match status" value="1"/>
</dbReference>
<dbReference type="Gene3D" id="3.40.50.880">
    <property type="match status" value="1"/>
</dbReference>
<name>A0A149PZ39_9BURK</name>
<dbReference type="Pfam" id="PF01965">
    <property type="entry name" value="DJ-1_PfpI"/>
    <property type="match status" value="1"/>
</dbReference>
<feature type="transmembrane region" description="Helical" evidence="4">
    <location>
        <begin position="113"/>
        <end position="132"/>
    </location>
</feature>
<dbReference type="GO" id="GO:0003700">
    <property type="term" value="F:DNA-binding transcription factor activity"/>
    <property type="evidence" value="ECO:0007669"/>
    <property type="project" value="InterPro"/>
</dbReference>
<dbReference type="OrthoDB" id="8543772at2"/>
<dbReference type="RefSeq" id="WP_062124455.1">
    <property type="nucleotide sequence ID" value="NZ_LRBG01000003.1"/>
</dbReference>
<keyword evidence="1" id="KW-0805">Transcription regulation</keyword>
<evidence type="ECO:0000313" key="7">
    <source>
        <dbReference type="Proteomes" id="UP000075613"/>
    </source>
</evidence>
<dbReference type="PROSITE" id="PS01124">
    <property type="entry name" value="HTH_ARAC_FAMILY_2"/>
    <property type="match status" value="1"/>
</dbReference>
<evidence type="ECO:0000256" key="2">
    <source>
        <dbReference type="ARBA" id="ARBA00023125"/>
    </source>
</evidence>
<keyword evidence="4" id="KW-1133">Transmembrane helix</keyword>
<dbReference type="EMBL" id="LRBG01000003">
    <property type="protein sequence ID" value="KXU90341.1"/>
    <property type="molecule type" value="Genomic_DNA"/>
</dbReference>
<dbReference type="InterPro" id="IPR009057">
    <property type="entry name" value="Homeodomain-like_sf"/>
</dbReference>
<keyword evidence="2" id="KW-0238">DNA-binding</keyword>
<dbReference type="InterPro" id="IPR029062">
    <property type="entry name" value="Class_I_gatase-like"/>
</dbReference>
<gene>
    <name evidence="6" type="ORF">CI15_03805</name>
</gene>
<comment type="caution">
    <text evidence="6">The sequence shown here is derived from an EMBL/GenBank/DDBJ whole genome shotgun (WGS) entry which is preliminary data.</text>
</comment>
<dbReference type="InterPro" id="IPR018060">
    <property type="entry name" value="HTH_AraC"/>
</dbReference>
<dbReference type="PANTHER" id="PTHR43130">
    <property type="entry name" value="ARAC-FAMILY TRANSCRIPTIONAL REGULATOR"/>
    <property type="match status" value="1"/>
</dbReference>
<sequence>MSTAASSDDLPDLSPRHVVAVVAFDRISPFHLSVPCVVFGEDRQGGGVPSFDFRVCAAETGALATTAGFSIAVTHGLEALADAHTIIVPSWRDPDEMPPAALLDALRAAHARGALLVGLCLGAFVLAAAGILDGRPASTHWAWADDFARRYPRVRLDPDVLYVDDGDVLTSAGTAAGLDCCLHVLRKICGTRAANHVARRLVVSPHRQGGQAQYVQQPMPPNPRGDRLSALLDWVSSNLAAPHTLDTLAARALMSRRTFTRRFRLATGTTVGAWLLAQRLARAQQLLESTEESVETIATSAGFGSAASLRQHFADAFRTSPSAWRREFRGD</sequence>
<dbReference type="PROSITE" id="PS00041">
    <property type="entry name" value="HTH_ARAC_FAMILY_1"/>
    <property type="match status" value="1"/>
</dbReference>
<dbReference type="InterPro" id="IPR018062">
    <property type="entry name" value="HTH_AraC-typ_CS"/>
</dbReference>
<dbReference type="CDD" id="cd03137">
    <property type="entry name" value="GATase1_AraC_1"/>
    <property type="match status" value="1"/>
</dbReference>
<keyword evidence="3" id="KW-0804">Transcription</keyword>
<feature type="domain" description="HTH araC/xylS-type" evidence="5">
    <location>
        <begin position="229"/>
        <end position="327"/>
    </location>
</feature>
<dbReference type="Gene3D" id="1.10.10.60">
    <property type="entry name" value="Homeodomain-like"/>
    <property type="match status" value="1"/>
</dbReference>
<dbReference type="AlphaFoldDB" id="A0A149PZ39"/>
<evidence type="ECO:0000259" key="5">
    <source>
        <dbReference type="PROSITE" id="PS01124"/>
    </source>
</evidence>
<proteinExistence type="predicted"/>
<evidence type="ECO:0000256" key="1">
    <source>
        <dbReference type="ARBA" id="ARBA00023015"/>
    </source>
</evidence>
<dbReference type="STRING" id="1399968.CI15_03805"/>
<accession>A0A149PZ39</accession>
<protein>
    <submittedName>
        <fullName evidence="6">AraC family transcriptional regulator</fullName>
    </submittedName>
</protein>
<evidence type="ECO:0000313" key="6">
    <source>
        <dbReference type="EMBL" id="KXU90341.1"/>
    </source>
</evidence>